<organism evidence="2 3">
    <name type="scientific">Bacillus paralicheniformis</name>
    <dbReference type="NCBI Taxonomy" id="1648923"/>
    <lineage>
        <taxon>Bacteria</taxon>
        <taxon>Bacillati</taxon>
        <taxon>Bacillota</taxon>
        <taxon>Bacilli</taxon>
        <taxon>Bacillales</taxon>
        <taxon>Bacillaceae</taxon>
        <taxon>Bacillus</taxon>
    </lineage>
</organism>
<dbReference type="SMART" id="SM00860">
    <property type="entry name" value="SMI1_KNR4"/>
    <property type="match status" value="1"/>
</dbReference>
<evidence type="ECO:0000313" key="3">
    <source>
        <dbReference type="Proteomes" id="UP001216709"/>
    </source>
</evidence>
<accession>A0AAW6KG67</accession>
<gene>
    <name evidence="2" type="ORF">PVN32_15490</name>
</gene>
<dbReference type="RefSeq" id="WP_026579685.1">
    <property type="nucleotide sequence ID" value="NZ_AP025342.1"/>
</dbReference>
<dbReference type="SUPFAM" id="SSF160631">
    <property type="entry name" value="SMI1/KNR4-like"/>
    <property type="match status" value="1"/>
</dbReference>
<proteinExistence type="predicted"/>
<dbReference type="Gene3D" id="3.40.1580.10">
    <property type="entry name" value="SMI1/KNR4-like"/>
    <property type="match status" value="1"/>
</dbReference>
<dbReference type="AlphaFoldDB" id="A0AAW6KG67"/>
<evidence type="ECO:0000259" key="1">
    <source>
        <dbReference type="SMART" id="SM00860"/>
    </source>
</evidence>
<dbReference type="InterPro" id="IPR037883">
    <property type="entry name" value="Knr4/Smi1-like_sf"/>
</dbReference>
<sequence>MDYSKVEIFIKENDNKHATPHDFTGGISEEKITKTENDLQTILPESYKWFLRNYGSGGVYGVDILGYDFGGASVVEFTNEYRKHYNLTDGLVVIEDIDFFAYCLDTNKMENGECPVFIWDRENGYENVVASSFIEFFYDKLKRMKENWEEDEELDDEE</sequence>
<dbReference type="Proteomes" id="UP001216709">
    <property type="component" value="Unassembled WGS sequence"/>
</dbReference>
<comment type="caution">
    <text evidence="2">The sequence shown here is derived from an EMBL/GenBank/DDBJ whole genome shotgun (WGS) entry which is preliminary data.</text>
</comment>
<dbReference type="Pfam" id="PF14567">
    <property type="entry name" value="SUKH_5"/>
    <property type="match status" value="1"/>
</dbReference>
<dbReference type="EMBL" id="JARAFO010000054">
    <property type="protein sequence ID" value="MDE1453574.1"/>
    <property type="molecule type" value="Genomic_DNA"/>
</dbReference>
<feature type="domain" description="Knr4/Smi1-like" evidence="1">
    <location>
        <begin position="26"/>
        <end position="139"/>
    </location>
</feature>
<name>A0AAW6KG67_9BACI</name>
<evidence type="ECO:0000313" key="2">
    <source>
        <dbReference type="EMBL" id="MDE1453574.1"/>
    </source>
</evidence>
<protein>
    <submittedName>
        <fullName evidence="2">SMI1/KNR4 family protein</fullName>
    </submittedName>
</protein>
<dbReference type="InterPro" id="IPR018958">
    <property type="entry name" value="Knr4/Smi1-like_dom"/>
</dbReference>
<reference evidence="2" key="1">
    <citation type="submission" date="2022-12" db="EMBL/GenBank/DDBJ databases">
        <title>Draft Genome Sequences of Bacillus licheniformis and Bacillus paralicheniformis strains isolated from Irish skim milk powders.</title>
        <authorList>
            <person name="Lourenco A."/>
            <person name="Li F."/>
            <person name="Geraldine D."/>
            <person name="Tobin J.T."/>
            <person name="Butler F."/>
            <person name="Jordan K."/>
            <person name="Obrien T."/>
        </authorList>
    </citation>
    <scope>NUCLEOTIDE SEQUENCE</scope>
    <source>
        <strain evidence="2">3370</strain>
    </source>
</reference>